<name>A0A177CIR0_9PLEO</name>
<accession>A0A177CIR0</accession>
<evidence type="ECO:0000313" key="2">
    <source>
        <dbReference type="Proteomes" id="UP000077069"/>
    </source>
</evidence>
<organism evidence="1 2">
    <name type="scientific">Paraphaeosphaeria sporulosa</name>
    <dbReference type="NCBI Taxonomy" id="1460663"/>
    <lineage>
        <taxon>Eukaryota</taxon>
        <taxon>Fungi</taxon>
        <taxon>Dikarya</taxon>
        <taxon>Ascomycota</taxon>
        <taxon>Pezizomycotina</taxon>
        <taxon>Dothideomycetes</taxon>
        <taxon>Pleosporomycetidae</taxon>
        <taxon>Pleosporales</taxon>
        <taxon>Massarineae</taxon>
        <taxon>Didymosphaeriaceae</taxon>
        <taxon>Paraphaeosphaeria</taxon>
    </lineage>
</organism>
<dbReference type="AlphaFoldDB" id="A0A177CIR0"/>
<protein>
    <submittedName>
        <fullName evidence="1">Uncharacterized protein</fullName>
    </submittedName>
</protein>
<evidence type="ECO:0000313" key="1">
    <source>
        <dbReference type="EMBL" id="OAG07393.1"/>
    </source>
</evidence>
<dbReference type="Proteomes" id="UP000077069">
    <property type="component" value="Unassembled WGS sequence"/>
</dbReference>
<dbReference type="InParanoid" id="A0A177CIR0"/>
<dbReference type="EMBL" id="KV441551">
    <property type="protein sequence ID" value="OAG07393.1"/>
    <property type="molecule type" value="Genomic_DNA"/>
</dbReference>
<dbReference type="RefSeq" id="XP_018037758.1">
    <property type="nucleotide sequence ID" value="XM_018184099.1"/>
</dbReference>
<dbReference type="OrthoDB" id="103819at2759"/>
<proteinExistence type="predicted"/>
<keyword evidence="2" id="KW-1185">Reference proteome</keyword>
<gene>
    <name evidence="1" type="ORF">CC84DRAFT_1242899</name>
</gene>
<sequence length="149" mass="16487">MQPMTSHQLAVASSKISMMVPLDCVDGNSRASARRPCFDDLEIRPSAVESLSLQKHILKRVTGDIVLTPPQSASNYSSAVSDSPFVIEAQDFIRRQIGSGPNMPPERLAVLVSTMSVVDYLLYGTKFDVYYSFYCSGCQRYGRHKISSD</sequence>
<reference evidence="1 2" key="1">
    <citation type="submission" date="2016-05" db="EMBL/GenBank/DDBJ databases">
        <title>Comparative analysis of secretome profiles of manganese(II)-oxidizing ascomycete fungi.</title>
        <authorList>
            <consortium name="DOE Joint Genome Institute"/>
            <person name="Zeiner C.A."/>
            <person name="Purvine S.O."/>
            <person name="Zink E.M."/>
            <person name="Wu S."/>
            <person name="Pasa-Tolic L."/>
            <person name="Chaput D.L."/>
            <person name="Haridas S."/>
            <person name="Grigoriev I.V."/>
            <person name="Santelli C.M."/>
            <person name="Hansel C.M."/>
        </authorList>
    </citation>
    <scope>NUCLEOTIDE SEQUENCE [LARGE SCALE GENOMIC DNA]</scope>
    <source>
        <strain evidence="1 2">AP3s5-JAC2a</strain>
    </source>
</reference>
<dbReference type="GeneID" id="28767585"/>